<evidence type="ECO:0000313" key="3">
    <source>
        <dbReference type="EMBL" id="RTQ91836.1"/>
    </source>
</evidence>
<dbReference type="SMART" id="SM00858">
    <property type="entry name" value="SAF"/>
    <property type="match status" value="1"/>
</dbReference>
<dbReference type="Gene3D" id="2.30.130.110">
    <property type="match status" value="1"/>
</dbReference>
<keyword evidence="4" id="KW-1185">Reference proteome</keyword>
<dbReference type="PANTHER" id="PTHR30536">
    <property type="entry name" value="ALTRONATE/GALACTARATE DEHYDRATASE"/>
    <property type="match status" value="1"/>
</dbReference>
<accession>A0A431UPC5</accession>
<organism evidence="3 4">
    <name type="scientific">Lysinibacillus telephonicus</name>
    <dbReference type="NCBI Taxonomy" id="1714840"/>
    <lineage>
        <taxon>Bacteria</taxon>
        <taxon>Bacillati</taxon>
        <taxon>Bacillota</taxon>
        <taxon>Bacilli</taxon>
        <taxon>Bacillales</taxon>
        <taxon>Bacillaceae</taxon>
        <taxon>Lysinibacillus</taxon>
    </lineage>
</organism>
<dbReference type="Pfam" id="PF08666">
    <property type="entry name" value="SAF"/>
    <property type="match status" value="1"/>
</dbReference>
<keyword evidence="1" id="KW-0456">Lyase</keyword>
<dbReference type="InterPro" id="IPR044144">
    <property type="entry name" value="SAF_UxaA/GarD"/>
</dbReference>
<sequence length="97" mass="10816">MYKSIILTEKDNVATALENIPSVEDLKITIGDEQRVINLLEPIQFGHKFAIQDIAEGGYIIKYGEVIGRATKFIKCGEYVHVHNLEGTRGRGDKDAV</sequence>
<proteinExistence type="predicted"/>
<feature type="domain" description="SAF" evidence="2">
    <location>
        <begin position="11"/>
        <end position="86"/>
    </location>
</feature>
<evidence type="ECO:0000313" key="4">
    <source>
        <dbReference type="Proteomes" id="UP000276349"/>
    </source>
</evidence>
<dbReference type="PANTHER" id="PTHR30536:SF5">
    <property type="entry name" value="ALTRONATE DEHYDRATASE"/>
    <property type="match status" value="1"/>
</dbReference>
<dbReference type="OrthoDB" id="9804574at2"/>
<dbReference type="InterPro" id="IPR013974">
    <property type="entry name" value="SAF"/>
</dbReference>
<comment type="caution">
    <text evidence="3">The sequence shown here is derived from an EMBL/GenBank/DDBJ whole genome shotgun (WGS) entry which is preliminary data.</text>
</comment>
<dbReference type="CDD" id="cd11613">
    <property type="entry name" value="SAF_AH_GD"/>
    <property type="match status" value="1"/>
</dbReference>
<evidence type="ECO:0000256" key="1">
    <source>
        <dbReference type="ARBA" id="ARBA00023239"/>
    </source>
</evidence>
<gene>
    <name evidence="3" type="ORF">EKG35_12940</name>
</gene>
<dbReference type="GO" id="GO:0016829">
    <property type="term" value="F:lyase activity"/>
    <property type="evidence" value="ECO:0007669"/>
    <property type="project" value="UniProtKB-KW"/>
</dbReference>
<dbReference type="EMBL" id="RXNR01000037">
    <property type="protein sequence ID" value="RTQ91836.1"/>
    <property type="molecule type" value="Genomic_DNA"/>
</dbReference>
<evidence type="ECO:0000259" key="2">
    <source>
        <dbReference type="SMART" id="SM00858"/>
    </source>
</evidence>
<reference evidence="3 4" key="1">
    <citation type="submission" date="2018-12" db="EMBL/GenBank/DDBJ databases">
        <authorList>
            <person name="Yu L."/>
        </authorList>
    </citation>
    <scope>NUCLEOTIDE SEQUENCE [LARGE SCALE GENOMIC DNA]</scope>
    <source>
        <strain evidence="3 4">S5H2222</strain>
    </source>
</reference>
<dbReference type="AlphaFoldDB" id="A0A431UPC5"/>
<name>A0A431UPC5_9BACI</name>
<protein>
    <submittedName>
        <fullName evidence="3">D-galactarate dehydratase</fullName>
    </submittedName>
</protein>
<dbReference type="GO" id="GO:0019698">
    <property type="term" value="P:D-galacturonate catabolic process"/>
    <property type="evidence" value="ECO:0007669"/>
    <property type="project" value="TreeGrafter"/>
</dbReference>
<dbReference type="InterPro" id="IPR052172">
    <property type="entry name" value="UxaA_altronate/galactarate_dh"/>
</dbReference>
<dbReference type="Proteomes" id="UP000276349">
    <property type="component" value="Unassembled WGS sequence"/>
</dbReference>
<dbReference type="RefSeq" id="WP_126294890.1">
    <property type="nucleotide sequence ID" value="NZ_CP155468.1"/>
</dbReference>